<dbReference type="GO" id="GO:0016887">
    <property type="term" value="F:ATP hydrolysis activity"/>
    <property type="evidence" value="ECO:0007669"/>
    <property type="project" value="InterPro"/>
</dbReference>
<feature type="compositionally biased region" description="Low complexity" evidence="2">
    <location>
        <begin position="229"/>
        <end position="244"/>
    </location>
</feature>
<dbReference type="AlphaFoldDB" id="A0A378YDX7"/>
<feature type="domain" description="FHA" evidence="3">
    <location>
        <begin position="30"/>
        <end position="79"/>
    </location>
</feature>
<dbReference type="Gene3D" id="3.40.50.300">
    <property type="entry name" value="P-loop containing nucleotide triphosphate hydrolases"/>
    <property type="match status" value="1"/>
</dbReference>
<dbReference type="Gene3D" id="3.30.450.380">
    <property type="match status" value="1"/>
</dbReference>
<dbReference type="InterPro" id="IPR050921">
    <property type="entry name" value="T4SS_GSP_E_ATPase"/>
</dbReference>
<dbReference type="InterPro" id="IPR000253">
    <property type="entry name" value="FHA_dom"/>
</dbReference>
<evidence type="ECO:0000313" key="4">
    <source>
        <dbReference type="EMBL" id="SUA74740.1"/>
    </source>
</evidence>
<feature type="region of interest" description="Disordered" evidence="2">
    <location>
        <begin position="150"/>
        <end position="248"/>
    </location>
</feature>
<dbReference type="RefSeq" id="WP_081327004.1">
    <property type="nucleotide sequence ID" value="NZ_UGSG01000001.1"/>
</dbReference>
<sequence length="669" mass="71493">MSTENEVLPLKIRVHDRAGKEAEYTFAGRASLGKDPGCDVVLKGLLIGKTQATLEPRNGHWYIEDQGGLASTLVNGEQITSYGPLTSGDRIEIGAFRISVHSDTVHRQPATVQPTVRADASNDALQAGQGRVQVAPAVALREEAPKVVNGLNPVRADATDGAPKSSQGRQASSGGGAAVPVRAGQVSAPAAPSDAASRHHDATVRPEPVRAAPITLTPSRPASPPPAAPAVVQAQPPAAHPDAAGLNSPEGIELRKTAHDRLIAAMDLRRVNVARMSEAELSETVGSLLRSVLAADPIFKTTRISHDALFKSIFDEVIGLGPLESLLADDSITEIMVNRYNEIFIERGGRLSRTETTFTDDQAVLGAIERIVAPLGRRIDESSPMVDARLKDGSRVNAVIPPLALKGPNITIRKFAKQKLQGDDLVRFGSISPAMIAFLRVAVEQRANIVISGGTGSGKTTLLNVLSNFIPDNERIVTVEDAAELKLVQSNLVSLEARPANMEGKGAIHIRDLVKNTLRMRPDRIVVGECRGGEALDMLQAMNTGHDGSLTTAHANSPRDCLSRLEVMTLMAGLDLPVNAIREQIVSAVDLIVQQTRFSCGTRRVTHVTEVSGIESGTVQLQDVFVFKQSGYGEDGRVQGTFHSTGYVPDFYQDLIRRGIPVDTSIFAD</sequence>
<protein>
    <submittedName>
        <fullName evidence="4">Type IV secretion system protein virB11</fullName>
    </submittedName>
</protein>
<dbReference type="SUPFAM" id="SSF52540">
    <property type="entry name" value="P-loop containing nucleoside triphosphate hydrolases"/>
    <property type="match status" value="1"/>
</dbReference>
<dbReference type="Gene3D" id="2.60.200.20">
    <property type="match status" value="1"/>
</dbReference>
<evidence type="ECO:0000259" key="3">
    <source>
        <dbReference type="PROSITE" id="PS50006"/>
    </source>
</evidence>
<name>A0A378YDX7_9BURK</name>
<dbReference type="CDD" id="cd00060">
    <property type="entry name" value="FHA"/>
    <property type="match status" value="1"/>
</dbReference>
<evidence type="ECO:0000256" key="1">
    <source>
        <dbReference type="ARBA" id="ARBA00006611"/>
    </source>
</evidence>
<organism evidence="4 5">
    <name type="scientific">Pandoraea pnomenusa</name>
    <dbReference type="NCBI Taxonomy" id="93220"/>
    <lineage>
        <taxon>Bacteria</taxon>
        <taxon>Pseudomonadati</taxon>
        <taxon>Pseudomonadota</taxon>
        <taxon>Betaproteobacteria</taxon>
        <taxon>Burkholderiales</taxon>
        <taxon>Burkholderiaceae</taxon>
        <taxon>Pandoraea</taxon>
    </lineage>
</organism>
<gene>
    <name evidence="4" type="ORF">NCTC13160_00472</name>
</gene>
<dbReference type="Pfam" id="PF00498">
    <property type="entry name" value="FHA"/>
    <property type="match status" value="1"/>
</dbReference>
<accession>A0A378YDX7</accession>
<dbReference type="SMART" id="SM00240">
    <property type="entry name" value="FHA"/>
    <property type="match status" value="1"/>
</dbReference>
<feature type="compositionally biased region" description="Basic and acidic residues" evidence="2">
    <location>
        <begin position="196"/>
        <end position="208"/>
    </location>
</feature>
<dbReference type="InterPro" id="IPR001482">
    <property type="entry name" value="T2SS/T4SS_dom"/>
</dbReference>
<dbReference type="PANTHER" id="PTHR30486:SF15">
    <property type="entry name" value="TYPE II_IV SECRETION SYSTEM ATPASE"/>
    <property type="match status" value="1"/>
</dbReference>
<reference evidence="4 5" key="1">
    <citation type="submission" date="2018-06" db="EMBL/GenBank/DDBJ databases">
        <authorList>
            <consortium name="Pathogen Informatics"/>
            <person name="Doyle S."/>
        </authorList>
    </citation>
    <scope>NUCLEOTIDE SEQUENCE [LARGE SCALE GENOMIC DNA]</scope>
    <source>
        <strain evidence="4 5">NCTC13160</strain>
    </source>
</reference>
<dbReference type="InterPro" id="IPR008984">
    <property type="entry name" value="SMAD_FHA_dom_sf"/>
</dbReference>
<comment type="similarity">
    <text evidence="1">Belongs to the GSP E family.</text>
</comment>
<evidence type="ECO:0000256" key="2">
    <source>
        <dbReference type="SAM" id="MobiDB-lite"/>
    </source>
</evidence>
<dbReference type="Pfam" id="PF00437">
    <property type="entry name" value="T2SSE"/>
    <property type="match status" value="1"/>
</dbReference>
<proteinExistence type="inferred from homology"/>
<dbReference type="Proteomes" id="UP000254573">
    <property type="component" value="Unassembled WGS sequence"/>
</dbReference>
<dbReference type="InterPro" id="IPR027417">
    <property type="entry name" value="P-loop_NTPase"/>
</dbReference>
<dbReference type="EMBL" id="UGSG01000001">
    <property type="protein sequence ID" value="SUA74740.1"/>
    <property type="molecule type" value="Genomic_DNA"/>
</dbReference>
<dbReference type="OrthoDB" id="9810761at2"/>
<evidence type="ECO:0000313" key="5">
    <source>
        <dbReference type="Proteomes" id="UP000254573"/>
    </source>
</evidence>
<dbReference type="CDD" id="cd01130">
    <property type="entry name" value="VirB11-like_ATPase"/>
    <property type="match status" value="1"/>
</dbReference>
<dbReference type="PANTHER" id="PTHR30486">
    <property type="entry name" value="TWITCHING MOTILITY PROTEIN PILT"/>
    <property type="match status" value="1"/>
</dbReference>
<dbReference type="PROSITE" id="PS50006">
    <property type="entry name" value="FHA_DOMAIN"/>
    <property type="match status" value="1"/>
</dbReference>
<dbReference type="SUPFAM" id="SSF49879">
    <property type="entry name" value="SMAD/FHA domain"/>
    <property type="match status" value="1"/>
</dbReference>